<dbReference type="SUPFAM" id="SSF52317">
    <property type="entry name" value="Class I glutamine amidotransferase-like"/>
    <property type="match status" value="1"/>
</dbReference>
<feature type="domain" description="Chorismate-utilising enzyme C-terminal" evidence="11">
    <location>
        <begin position="502"/>
        <end position="760"/>
    </location>
</feature>
<comment type="similarity">
    <text evidence="3">In the C-terminal section; belongs to the anthranilate synthase component I family.</text>
</comment>
<dbReference type="PRINTS" id="PR00096">
    <property type="entry name" value="GATASE"/>
</dbReference>
<dbReference type="PANTHER" id="PTHR11236">
    <property type="entry name" value="AMINOBENZOATE/ANTHRANILATE SYNTHASE"/>
    <property type="match status" value="1"/>
</dbReference>
<comment type="pathway">
    <text evidence="2">Cofactor biosynthesis; tetrahydrofolate biosynthesis; 4-aminobenzoate from chorismate: step 1/2.</text>
</comment>
<dbReference type="PRINTS" id="PR00099">
    <property type="entry name" value="CPSGATASE"/>
</dbReference>
<evidence type="ECO:0000256" key="9">
    <source>
        <dbReference type="ARBA" id="ARBA00031904"/>
    </source>
</evidence>
<evidence type="ECO:0000256" key="8">
    <source>
        <dbReference type="ARBA" id="ARBA00031329"/>
    </source>
</evidence>
<dbReference type="InterPro" id="IPR017926">
    <property type="entry name" value="GATASE"/>
</dbReference>
<name>A0ABR4G1U9_9EURO</name>
<dbReference type="InterPro" id="IPR015890">
    <property type="entry name" value="Chorismate_C"/>
</dbReference>
<dbReference type="PANTHER" id="PTHR11236:SF18">
    <property type="entry name" value="AMINODEOXYCHORISMATE SYNTHASE"/>
    <property type="match status" value="1"/>
</dbReference>
<dbReference type="Gene3D" id="3.60.120.10">
    <property type="entry name" value="Anthranilate synthase"/>
    <property type="match status" value="1"/>
</dbReference>
<evidence type="ECO:0000256" key="2">
    <source>
        <dbReference type="ARBA" id="ARBA00005009"/>
    </source>
</evidence>
<evidence type="ECO:0000256" key="3">
    <source>
        <dbReference type="ARBA" id="ARBA00005970"/>
    </source>
</evidence>
<dbReference type="EC" id="2.6.1.85" evidence="4"/>
<dbReference type="EMBL" id="JBFTWV010000063">
    <property type="protein sequence ID" value="KAL2792991.1"/>
    <property type="molecule type" value="Genomic_DNA"/>
</dbReference>
<keyword evidence="6" id="KW-0289">Folate biosynthesis</keyword>
<dbReference type="InterPro" id="IPR019999">
    <property type="entry name" value="Anth_synth_I-like"/>
</dbReference>
<evidence type="ECO:0000256" key="6">
    <source>
        <dbReference type="ARBA" id="ARBA00022909"/>
    </source>
</evidence>
<dbReference type="Pfam" id="PF00117">
    <property type="entry name" value="GATase"/>
    <property type="match status" value="1"/>
</dbReference>
<reference evidence="13 14" key="1">
    <citation type="submission" date="2024-07" db="EMBL/GenBank/DDBJ databases">
        <title>Section-level genome sequencing and comparative genomics of Aspergillus sections Usti and Cavernicolus.</title>
        <authorList>
            <consortium name="Lawrence Berkeley National Laboratory"/>
            <person name="Nybo J.L."/>
            <person name="Vesth T.C."/>
            <person name="Theobald S."/>
            <person name="Frisvad J.C."/>
            <person name="Larsen T.O."/>
            <person name="Kjaerboelling I."/>
            <person name="Rothschild-Mancinelli K."/>
            <person name="Lyhne E.K."/>
            <person name="Kogle M.E."/>
            <person name="Barry K."/>
            <person name="Clum A."/>
            <person name="Na H."/>
            <person name="Ledsgaard L."/>
            <person name="Lin J."/>
            <person name="Lipzen A."/>
            <person name="Kuo A."/>
            <person name="Riley R."/>
            <person name="Mondo S."/>
            <person name="Labutti K."/>
            <person name="Haridas S."/>
            <person name="Pangalinan J."/>
            <person name="Salamov A.A."/>
            <person name="Simmons B.A."/>
            <person name="Magnuson J.K."/>
            <person name="Chen J."/>
            <person name="Drula E."/>
            <person name="Henrissat B."/>
            <person name="Wiebenga A."/>
            <person name="Lubbers R.J."/>
            <person name="Gomes A.C."/>
            <person name="Makela M.R."/>
            <person name="Stajich J."/>
            <person name="Grigoriev I.V."/>
            <person name="Mortensen U.H."/>
            <person name="De Vries R.P."/>
            <person name="Baker S.E."/>
            <person name="Andersen M.R."/>
        </authorList>
    </citation>
    <scope>NUCLEOTIDE SEQUENCE [LARGE SCALE GENOMIC DNA]</scope>
    <source>
        <strain evidence="13 14">CBS 209.92</strain>
    </source>
</reference>
<dbReference type="InterPro" id="IPR006221">
    <property type="entry name" value="TrpG/PapA_dom"/>
</dbReference>
<evidence type="ECO:0000313" key="13">
    <source>
        <dbReference type="EMBL" id="KAL2792991.1"/>
    </source>
</evidence>
<dbReference type="InterPro" id="IPR005801">
    <property type="entry name" value="ADC_synthase"/>
</dbReference>
<evidence type="ECO:0000259" key="12">
    <source>
        <dbReference type="Pfam" id="PF04715"/>
    </source>
</evidence>
<evidence type="ECO:0000259" key="10">
    <source>
        <dbReference type="Pfam" id="PF00117"/>
    </source>
</evidence>
<comment type="catalytic activity">
    <reaction evidence="1">
        <text>chorismate + L-glutamine = 4-amino-4-deoxychorismate + L-glutamate</text>
        <dbReference type="Rhea" id="RHEA:11672"/>
        <dbReference type="ChEBI" id="CHEBI:29748"/>
        <dbReference type="ChEBI" id="CHEBI:29985"/>
        <dbReference type="ChEBI" id="CHEBI:58359"/>
        <dbReference type="ChEBI" id="CHEBI:58406"/>
        <dbReference type="EC" id="2.6.1.85"/>
    </reaction>
</comment>
<organism evidence="13 14">
    <name type="scientific">Aspergillus keveii</name>
    <dbReference type="NCBI Taxonomy" id="714993"/>
    <lineage>
        <taxon>Eukaryota</taxon>
        <taxon>Fungi</taxon>
        <taxon>Dikarya</taxon>
        <taxon>Ascomycota</taxon>
        <taxon>Pezizomycotina</taxon>
        <taxon>Eurotiomycetes</taxon>
        <taxon>Eurotiomycetidae</taxon>
        <taxon>Eurotiales</taxon>
        <taxon>Aspergillaceae</taxon>
        <taxon>Aspergillus</taxon>
        <taxon>Aspergillus subgen. Nidulantes</taxon>
    </lineage>
</organism>
<keyword evidence="5" id="KW-0808">Transferase</keyword>
<dbReference type="InterPro" id="IPR029062">
    <property type="entry name" value="Class_I_gatase-like"/>
</dbReference>
<keyword evidence="7" id="KW-0315">Glutamine amidotransferase</keyword>
<dbReference type="Pfam" id="PF04715">
    <property type="entry name" value="Anth_synt_I_N"/>
    <property type="match status" value="1"/>
</dbReference>
<evidence type="ECO:0000256" key="1">
    <source>
        <dbReference type="ARBA" id="ARBA00001000"/>
    </source>
</evidence>
<dbReference type="NCBIfam" id="TIGR00566">
    <property type="entry name" value="trpG_papA"/>
    <property type="match status" value="1"/>
</dbReference>
<proteinExistence type="inferred from homology"/>
<feature type="domain" description="Anthranilate synthase component I N-terminal" evidence="12">
    <location>
        <begin position="287"/>
        <end position="440"/>
    </location>
</feature>
<comment type="caution">
    <text evidence="13">The sequence shown here is derived from an EMBL/GenBank/DDBJ whole genome shotgun (WGS) entry which is preliminary data.</text>
</comment>
<gene>
    <name evidence="13" type="ORF">BJX66DRAFT_339206</name>
</gene>
<dbReference type="Proteomes" id="UP001610563">
    <property type="component" value="Unassembled WGS sequence"/>
</dbReference>
<accession>A0ABR4G1U9</accession>
<feature type="domain" description="Glutamine amidotransferase" evidence="10">
    <location>
        <begin position="7"/>
        <end position="208"/>
    </location>
</feature>
<evidence type="ECO:0000256" key="4">
    <source>
        <dbReference type="ARBA" id="ARBA00013139"/>
    </source>
</evidence>
<dbReference type="CDD" id="cd01743">
    <property type="entry name" value="GATase1_Anthranilate_Synthase"/>
    <property type="match status" value="1"/>
</dbReference>
<dbReference type="PRINTS" id="PR00097">
    <property type="entry name" value="ANTSNTHASEII"/>
</dbReference>
<dbReference type="InterPro" id="IPR006805">
    <property type="entry name" value="Anth_synth_I_N"/>
</dbReference>
<keyword evidence="14" id="KW-1185">Reference proteome</keyword>
<evidence type="ECO:0000313" key="14">
    <source>
        <dbReference type="Proteomes" id="UP001610563"/>
    </source>
</evidence>
<protein>
    <recommendedName>
        <fullName evidence="4">aminodeoxychorismate synthase</fullName>
        <ecNumber evidence="4">2.6.1.85</ecNumber>
    </recommendedName>
    <alternativeName>
        <fullName evidence="8">Para-aminobenzoate synthase</fullName>
    </alternativeName>
    <alternativeName>
        <fullName evidence="9">p-aminobenzoic acid synthase</fullName>
    </alternativeName>
</protein>
<evidence type="ECO:0000259" key="11">
    <source>
        <dbReference type="Pfam" id="PF00425"/>
    </source>
</evidence>
<dbReference type="Gene3D" id="3.40.50.880">
    <property type="match status" value="1"/>
</dbReference>
<evidence type="ECO:0000256" key="7">
    <source>
        <dbReference type="ARBA" id="ARBA00022962"/>
    </source>
</evidence>
<dbReference type="SUPFAM" id="SSF56322">
    <property type="entry name" value="ADC synthase"/>
    <property type="match status" value="1"/>
</dbReference>
<sequence length="825" mass="91355">MGTLKVLIIDHYDSYTNNILQLLQGTGIDDSGQEYSEWSVAIVRFDQFSWETFSTELLPSLDAIILSPGPGSPEREADFGFNSRLIAEANIPILGICLGHQGIGTTFGGKIIHTPNIKHGQICQVSHKGIGVLKNLPQGFDAVRYNSLVLGYDDLPSDLEATAWTYDPEDTSRKVLMGIQHRYRPIFGTQWHPESVCSAYGSHILHNFRSIALDFWAYRAPWNRWTSREIVNNASLPKHIQDENVIVKQAAQREQRVGQATVSSSEKPYVVKSFALGKGPPPQHVFQNLVKGVSPDGEVWLDSAKVRDSHSRNSYFASAAFALSYSTKTQSLSVFQNGEELSTERLQANYWSWLEHFHQDIIQSNIETLTPDLLGQETEVGQPLLQVGLLGYFGYELKRESLPGYAYTPSAQGPRGHSDSRLLFSNTVLRLDNYTGEWTLFGLIQKADHDPIGQFIGARHNVGISEARFTELVARAQTVFAASQLPSTNSVPLPPFVALDNEDSYSQTIREAQEAIKEGETYELTHTTKFQAQSPKVDPYSLYLALRARNPAPYSAYINFPSHDLSILSSSPERFISVDPNGVAEMKPIKGTLAVSPDPVEDERRKNQLATDVKELAENLMIVDLIRSDLHNISPSTSIKVPKLLHVESYETVHQLVTTIQSNIPSTISRVKVIERCFPPGSMTGAPKLRSVQILDGLEQHRERGIYSGSLGYLCASGSVDQSVVIRTIVRTGNQLELGAGGAITWLSEADREWDEVMVKANAVAEARPAQKKNVKTSVPVTAAASKGWGGKEAGRQIALSKKGREVPGGNLWRSLYNLLFHHVL</sequence>
<dbReference type="PROSITE" id="PS51273">
    <property type="entry name" value="GATASE_TYPE_1"/>
    <property type="match status" value="1"/>
</dbReference>
<dbReference type="Pfam" id="PF00425">
    <property type="entry name" value="Chorismate_bind"/>
    <property type="match status" value="1"/>
</dbReference>
<evidence type="ECO:0000256" key="5">
    <source>
        <dbReference type="ARBA" id="ARBA00022679"/>
    </source>
</evidence>